<evidence type="ECO:0000313" key="4">
    <source>
        <dbReference type="EMBL" id="KAG0459967.1"/>
    </source>
</evidence>
<keyword evidence="2" id="KW-0472">Membrane</keyword>
<dbReference type="Pfam" id="PF08392">
    <property type="entry name" value="FAE1_CUT1_RppA"/>
    <property type="match status" value="1"/>
</dbReference>
<keyword evidence="1" id="KW-0012">Acyltransferase</keyword>
<keyword evidence="2" id="KW-1133">Transmembrane helix</keyword>
<dbReference type="GO" id="GO:0016747">
    <property type="term" value="F:acyltransferase activity, transferring groups other than amino-acyl groups"/>
    <property type="evidence" value="ECO:0007669"/>
    <property type="project" value="InterPro"/>
</dbReference>
<accession>A0A835UFQ9</accession>
<dbReference type="InterPro" id="IPR012392">
    <property type="entry name" value="3-ktacl-CoA_syn"/>
</dbReference>
<feature type="domain" description="FAE" evidence="3">
    <location>
        <begin position="44"/>
        <end position="164"/>
    </location>
</feature>
<keyword evidence="1" id="KW-0808">Transferase</keyword>
<dbReference type="EMBL" id="JADCNM010000012">
    <property type="protein sequence ID" value="KAG0459967.1"/>
    <property type="molecule type" value="Genomic_DNA"/>
</dbReference>
<dbReference type="AlphaFoldDB" id="A0A835UFQ9"/>
<comment type="caution">
    <text evidence="4">The sequence shown here is derived from an EMBL/GenBank/DDBJ whole genome shotgun (WGS) entry which is preliminary data.</text>
</comment>
<dbReference type="InterPro" id="IPR013601">
    <property type="entry name" value="FAE1_typ3_polyketide_synth"/>
</dbReference>
<evidence type="ECO:0000259" key="3">
    <source>
        <dbReference type="Pfam" id="PF08392"/>
    </source>
</evidence>
<dbReference type="GO" id="GO:0016020">
    <property type="term" value="C:membrane"/>
    <property type="evidence" value="ECO:0007669"/>
    <property type="project" value="InterPro"/>
</dbReference>
<gene>
    <name evidence="4" type="ORF">HPP92_023095</name>
</gene>
<dbReference type="InterPro" id="IPR016039">
    <property type="entry name" value="Thiolase-like"/>
</dbReference>
<sequence length="167" mass="18919">MVAILLETNGADPQDLQQRWNHLQFNLFSILNCSAVLVFGTTLYVMMRKQPVYLVVYACNRPAANLQFRYSQFMDHTRLSGNFSELVVEFQGKVLERSGLDEQSYLPDAMHYLPHPRPSMAAAREEPEQFVFGAPDNLFCDTGIKSKDIGALVVNCSLFNPNPLFLP</sequence>
<dbReference type="OrthoDB" id="694350at2759"/>
<name>A0A835UFQ9_VANPL</name>
<evidence type="ECO:0000256" key="2">
    <source>
        <dbReference type="SAM" id="Phobius"/>
    </source>
</evidence>
<feature type="transmembrane region" description="Helical" evidence="2">
    <location>
        <begin position="25"/>
        <end position="45"/>
    </location>
</feature>
<dbReference type="PANTHER" id="PTHR31561">
    <property type="entry name" value="3-KETOACYL-COA SYNTHASE"/>
    <property type="match status" value="1"/>
</dbReference>
<evidence type="ECO:0000256" key="1">
    <source>
        <dbReference type="ARBA" id="ARBA00023315"/>
    </source>
</evidence>
<proteinExistence type="predicted"/>
<evidence type="ECO:0000313" key="5">
    <source>
        <dbReference type="Proteomes" id="UP000639772"/>
    </source>
</evidence>
<dbReference type="GO" id="GO:0006633">
    <property type="term" value="P:fatty acid biosynthetic process"/>
    <property type="evidence" value="ECO:0007669"/>
    <property type="project" value="InterPro"/>
</dbReference>
<organism evidence="4 5">
    <name type="scientific">Vanilla planifolia</name>
    <name type="common">Vanilla</name>
    <dbReference type="NCBI Taxonomy" id="51239"/>
    <lineage>
        <taxon>Eukaryota</taxon>
        <taxon>Viridiplantae</taxon>
        <taxon>Streptophyta</taxon>
        <taxon>Embryophyta</taxon>
        <taxon>Tracheophyta</taxon>
        <taxon>Spermatophyta</taxon>
        <taxon>Magnoliopsida</taxon>
        <taxon>Liliopsida</taxon>
        <taxon>Asparagales</taxon>
        <taxon>Orchidaceae</taxon>
        <taxon>Vanilloideae</taxon>
        <taxon>Vanilleae</taxon>
        <taxon>Vanilla</taxon>
    </lineage>
</organism>
<reference evidence="4 5" key="1">
    <citation type="journal article" date="2020" name="Nat. Food">
        <title>A phased Vanilla planifolia genome enables genetic improvement of flavour and production.</title>
        <authorList>
            <person name="Hasing T."/>
            <person name="Tang H."/>
            <person name="Brym M."/>
            <person name="Khazi F."/>
            <person name="Huang T."/>
            <person name="Chambers A.H."/>
        </authorList>
    </citation>
    <scope>NUCLEOTIDE SEQUENCE [LARGE SCALE GENOMIC DNA]</scope>
    <source>
        <tissue evidence="4">Leaf</tissue>
    </source>
</reference>
<protein>
    <recommendedName>
        <fullName evidence="3">FAE domain-containing protein</fullName>
    </recommendedName>
</protein>
<keyword evidence="2" id="KW-0812">Transmembrane</keyword>
<dbReference type="Proteomes" id="UP000639772">
    <property type="component" value="Chromosome 12"/>
</dbReference>
<dbReference type="SUPFAM" id="SSF53901">
    <property type="entry name" value="Thiolase-like"/>
    <property type="match status" value="1"/>
</dbReference>